<dbReference type="PANTHER" id="PTHR38654:SF1">
    <property type="entry name" value="BUCKY BALL"/>
    <property type="match status" value="1"/>
</dbReference>
<reference evidence="2 3" key="1">
    <citation type="journal article" date="2021" name="Sci. Rep.">
        <title>Chromosome anchoring in Senegalese sole (Solea senegalensis) reveals sex-associated markers and genome rearrangements in flatfish.</title>
        <authorList>
            <person name="Guerrero-Cozar I."/>
            <person name="Gomez-Garrido J."/>
            <person name="Berbel C."/>
            <person name="Martinez-Blanch J.F."/>
            <person name="Alioto T."/>
            <person name="Claros M.G."/>
            <person name="Gagnaire P.A."/>
            <person name="Manchado M."/>
        </authorList>
    </citation>
    <scope>NUCLEOTIDE SEQUENCE [LARGE SCALE GENOMIC DNA]</scope>
    <source>
        <strain evidence="2">Sse05_10M</strain>
    </source>
</reference>
<dbReference type="PANTHER" id="PTHR38654">
    <property type="entry name" value="BUCKY BALL-RELATED"/>
    <property type="match status" value="1"/>
</dbReference>
<evidence type="ECO:0000313" key="2">
    <source>
        <dbReference type="EMBL" id="KAG7524900.1"/>
    </source>
</evidence>
<gene>
    <name evidence="2" type="ORF">JOB18_018770</name>
</gene>
<feature type="region of interest" description="Disordered" evidence="1">
    <location>
        <begin position="19"/>
        <end position="44"/>
    </location>
</feature>
<feature type="region of interest" description="Disordered" evidence="1">
    <location>
        <begin position="147"/>
        <end position="181"/>
    </location>
</feature>
<evidence type="ECO:0000313" key="3">
    <source>
        <dbReference type="Proteomes" id="UP000693946"/>
    </source>
</evidence>
<feature type="compositionally biased region" description="Basic residues" evidence="1">
    <location>
        <begin position="817"/>
        <end position="834"/>
    </location>
</feature>
<proteinExistence type="predicted"/>
<protein>
    <submittedName>
        <fullName evidence="2">Uncharacterized protein</fullName>
    </submittedName>
</protein>
<feature type="compositionally biased region" description="Basic and acidic residues" evidence="1">
    <location>
        <begin position="491"/>
        <end position="501"/>
    </location>
</feature>
<accession>A0AAV6T6G2</accession>
<feature type="region of interest" description="Disordered" evidence="1">
    <location>
        <begin position="801"/>
        <end position="834"/>
    </location>
</feature>
<dbReference type="AlphaFoldDB" id="A0AAV6T6G2"/>
<organism evidence="2 3">
    <name type="scientific">Solea senegalensis</name>
    <name type="common">Senegalese sole</name>
    <dbReference type="NCBI Taxonomy" id="28829"/>
    <lineage>
        <taxon>Eukaryota</taxon>
        <taxon>Metazoa</taxon>
        <taxon>Chordata</taxon>
        <taxon>Craniata</taxon>
        <taxon>Vertebrata</taxon>
        <taxon>Euteleostomi</taxon>
        <taxon>Actinopterygii</taxon>
        <taxon>Neopterygii</taxon>
        <taxon>Teleostei</taxon>
        <taxon>Neoteleostei</taxon>
        <taxon>Acanthomorphata</taxon>
        <taxon>Carangaria</taxon>
        <taxon>Pleuronectiformes</taxon>
        <taxon>Pleuronectoidei</taxon>
        <taxon>Soleidae</taxon>
        <taxon>Solea</taxon>
    </lineage>
</organism>
<evidence type="ECO:0000256" key="1">
    <source>
        <dbReference type="SAM" id="MobiDB-lite"/>
    </source>
</evidence>
<dbReference type="EMBL" id="JAGKHQ010000001">
    <property type="protein sequence ID" value="KAG7524900.1"/>
    <property type="molecule type" value="Genomic_DNA"/>
</dbReference>
<name>A0AAV6T6G2_SOLSE</name>
<dbReference type="InterPro" id="IPR053309">
    <property type="entry name" value="Balbiani_Body_Formation"/>
</dbReference>
<comment type="caution">
    <text evidence="2">The sequence shown here is derived from an EMBL/GenBank/DDBJ whole genome shotgun (WGS) entry which is preliminary data.</text>
</comment>
<sequence>MAAATSIFQNSYSGLGHLGPNPAHGVHHVQGARQAVPGASGASRSEEQHHKPFFYVQPSQPYVPMQSLQWPVPVPIPMSYNPYYGYHGLGYGVPMMPHYQPNPYMEPPGFVLPHTHLHLMDYRRMLNPQYYQTMAYHSRRFRYQHNSTTREMTSSQVQTEPLAATQRTSTPGSTDAETTSGISVCSSDAPCGPTSQVLSPPLTLQKGNHSLELKDLVVPSSPTRTSSNGSGFVIQTEEVRIECCTTPVGLQLLHSHETAEVSHRYPQDVVQCSAVLKGSMLQDDEPHLRIEQSDQTLQACPDILLVGGHGTPAPEETRNQMDSDTEVSTLGSQVATLSDVEEKRSEDDLIKCSENAHLKVVYLPFDPKYLEELQKMESTVWSTEETLIPSPESRIQNDSHFAKASSEDVLTVKEETRIQEIVSMLEMPPLVENALEDMVPTRMEELASESNICSAMDVAEEIPMTKLIHTAEVDIARDLLDNSPIRGNGDQQREKDFQDHQDTSFESLPAYLPSSSWLADFDNNYYCSKMPPTPKKLRKPVSNCGLDVPSRRRKLELEYKEQLSVRKPKERFKPKEKVDWRSLSDHECCLRRKFNENSFSSYASKRERLCSRCLAKRRICTSAGVGVDGSSLKRKAVPLQQWNDTLVPTCEACKFHTKKLTRKGSNPDIRCLHRGHDTEGECSENSLCRRGPKWRPGNDPRKLADFKRPLASKQNLEKFPAVTTYPKLREKNCVCNDPQHQAVAWERLRFCPHGNNMQEMDENCVAPISLQEKWRSMDQMYLTHRWQNGPHSTEKSWKAVMPNPDVDVSKNEARSQHWNKHKKSQGTRRKDTRC</sequence>
<feature type="region of interest" description="Disordered" evidence="1">
    <location>
        <begin position="482"/>
        <end position="501"/>
    </location>
</feature>
<dbReference type="Proteomes" id="UP000693946">
    <property type="component" value="Linkage Group LG1"/>
</dbReference>
<keyword evidence="3" id="KW-1185">Reference proteome</keyword>